<evidence type="ECO:0000256" key="2">
    <source>
        <dbReference type="ARBA" id="ARBA00022448"/>
    </source>
</evidence>
<dbReference type="GO" id="GO:0016020">
    <property type="term" value="C:membrane"/>
    <property type="evidence" value="ECO:0007669"/>
    <property type="project" value="UniProtKB-SubCell"/>
</dbReference>
<dbReference type="Gene3D" id="1.20.120.1770">
    <property type="match status" value="1"/>
</dbReference>
<feature type="transmembrane region" description="Helical" evidence="7">
    <location>
        <begin position="228"/>
        <end position="247"/>
    </location>
</feature>
<sequence>MVGSAAVAGWADRAGGPGLAKQYYLGGTDSARCPPVSSGGPSPAENASVIVSGDSRLYLAFQIRARRPQPYLIYSVGPRNGLPSAASGYYLSEHRDAVYYKLILKKWLVSVPRGGSGFSSARWHGLLVLLGWNVLMPVGVMAARYFRQYDPHWFYSHFLIQGIGFLLGLAGIVIGFGLDGSGVNNVDAHKALGIAILALGSLQVMTLLARPDRASKARKYWNWCHHWVGRAVIALAIGNIFFGLAIAREISSWSIAHRIFLAVSAVTSVFLEVRKRTSDK</sequence>
<dbReference type="STRING" id="4615.A0A199ULV6"/>
<evidence type="ECO:0000313" key="10">
    <source>
        <dbReference type="Proteomes" id="UP000092600"/>
    </source>
</evidence>
<keyword evidence="5 7" id="KW-1133">Transmembrane helix</keyword>
<evidence type="ECO:0000256" key="3">
    <source>
        <dbReference type="ARBA" id="ARBA00022692"/>
    </source>
</evidence>
<dbReference type="PANTHER" id="PTHR23130">
    <property type="entry name" value="CYTOCHROME B561 AND DOMON DOMAIN-CONTAINING PROTEIN"/>
    <property type="match status" value="1"/>
</dbReference>
<name>A0A199ULV6_ANACO</name>
<evidence type="ECO:0000259" key="8">
    <source>
        <dbReference type="PROSITE" id="PS50939"/>
    </source>
</evidence>
<evidence type="ECO:0000256" key="6">
    <source>
        <dbReference type="ARBA" id="ARBA00023136"/>
    </source>
</evidence>
<keyword evidence="2" id="KW-0813">Transport</keyword>
<dbReference type="InterPro" id="IPR006593">
    <property type="entry name" value="Cyt_b561/ferric_Rdtase_TM"/>
</dbReference>
<evidence type="ECO:0000256" key="4">
    <source>
        <dbReference type="ARBA" id="ARBA00022982"/>
    </source>
</evidence>
<dbReference type="AlphaFoldDB" id="A0A199ULV6"/>
<dbReference type="Proteomes" id="UP000092600">
    <property type="component" value="Unassembled WGS sequence"/>
</dbReference>
<evidence type="ECO:0000256" key="5">
    <source>
        <dbReference type="ARBA" id="ARBA00022989"/>
    </source>
</evidence>
<dbReference type="PANTHER" id="PTHR23130:SF171">
    <property type="entry name" value="OS01G0895300 PROTEIN"/>
    <property type="match status" value="1"/>
</dbReference>
<organism evidence="9 10">
    <name type="scientific">Ananas comosus</name>
    <name type="common">Pineapple</name>
    <name type="synonym">Ananas ananas</name>
    <dbReference type="NCBI Taxonomy" id="4615"/>
    <lineage>
        <taxon>Eukaryota</taxon>
        <taxon>Viridiplantae</taxon>
        <taxon>Streptophyta</taxon>
        <taxon>Embryophyta</taxon>
        <taxon>Tracheophyta</taxon>
        <taxon>Spermatophyta</taxon>
        <taxon>Magnoliopsida</taxon>
        <taxon>Liliopsida</taxon>
        <taxon>Poales</taxon>
        <taxon>Bromeliaceae</taxon>
        <taxon>Bromelioideae</taxon>
        <taxon>Ananas</taxon>
    </lineage>
</organism>
<evidence type="ECO:0000256" key="7">
    <source>
        <dbReference type="SAM" id="Phobius"/>
    </source>
</evidence>
<evidence type="ECO:0000313" key="9">
    <source>
        <dbReference type="EMBL" id="OAY65728.1"/>
    </source>
</evidence>
<feature type="transmembrane region" description="Helical" evidence="7">
    <location>
        <begin position="123"/>
        <end position="146"/>
    </location>
</feature>
<dbReference type="PROSITE" id="PS50939">
    <property type="entry name" value="CYTOCHROME_B561"/>
    <property type="match status" value="1"/>
</dbReference>
<protein>
    <submittedName>
        <fullName evidence="9">Cytochrome b561 and DOMON domain-containing protein</fullName>
    </submittedName>
</protein>
<accession>A0A199ULV6</accession>
<feature type="transmembrane region" description="Helical" evidence="7">
    <location>
        <begin position="190"/>
        <end position="208"/>
    </location>
</feature>
<comment type="subcellular location">
    <subcellularLocation>
        <location evidence="1">Membrane</location>
    </subcellularLocation>
</comment>
<dbReference type="CDD" id="cd08760">
    <property type="entry name" value="Cyt_b561_FRRS1_like"/>
    <property type="match status" value="1"/>
</dbReference>
<dbReference type="EMBL" id="LSRQ01006688">
    <property type="protein sequence ID" value="OAY65728.1"/>
    <property type="molecule type" value="Genomic_DNA"/>
</dbReference>
<evidence type="ECO:0000256" key="1">
    <source>
        <dbReference type="ARBA" id="ARBA00004370"/>
    </source>
</evidence>
<dbReference type="SMART" id="SM00665">
    <property type="entry name" value="B561"/>
    <property type="match status" value="1"/>
</dbReference>
<keyword evidence="6 7" id="KW-0472">Membrane</keyword>
<proteinExistence type="predicted"/>
<feature type="transmembrane region" description="Helical" evidence="7">
    <location>
        <begin position="253"/>
        <end position="271"/>
    </location>
</feature>
<feature type="transmembrane region" description="Helical" evidence="7">
    <location>
        <begin position="158"/>
        <end position="178"/>
    </location>
</feature>
<gene>
    <name evidence="9" type="ORF">ACMD2_13485</name>
</gene>
<dbReference type="Pfam" id="PF03188">
    <property type="entry name" value="Cytochrom_B561"/>
    <property type="match status" value="1"/>
</dbReference>
<comment type="caution">
    <text evidence="9">The sequence shown here is derived from an EMBL/GenBank/DDBJ whole genome shotgun (WGS) entry which is preliminary data.</text>
</comment>
<keyword evidence="4" id="KW-0249">Electron transport</keyword>
<keyword evidence="3 7" id="KW-0812">Transmembrane</keyword>
<reference evidence="9 10" key="1">
    <citation type="journal article" date="2016" name="DNA Res.">
        <title>The draft genome of MD-2 pineapple using hybrid error correction of long reads.</title>
        <authorList>
            <person name="Redwan R.M."/>
            <person name="Saidin A."/>
            <person name="Kumar S.V."/>
        </authorList>
    </citation>
    <scope>NUCLEOTIDE SEQUENCE [LARGE SCALE GENOMIC DNA]</scope>
    <source>
        <strain evidence="10">cv. MD2</strain>
        <tissue evidence="9">Leaf</tissue>
    </source>
</reference>
<feature type="domain" description="Cytochrome b561" evidence="8">
    <location>
        <begin position="92"/>
        <end position="280"/>
    </location>
</feature>